<feature type="region of interest" description="Disordered" evidence="4">
    <location>
        <begin position="145"/>
        <end position="164"/>
    </location>
</feature>
<feature type="region of interest" description="Disordered" evidence="4">
    <location>
        <begin position="53"/>
        <end position="120"/>
    </location>
</feature>
<proteinExistence type="inferred from homology"/>
<dbReference type="AlphaFoldDB" id="A0A803L3R5"/>
<dbReference type="InterPro" id="IPR029688">
    <property type="entry name" value="ICR"/>
</dbReference>
<dbReference type="OMA" id="ERDMACQ"/>
<reference evidence="5" key="1">
    <citation type="journal article" date="2017" name="Nature">
        <title>The genome of Chenopodium quinoa.</title>
        <authorList>
            <person name="Jarvis D.E."/>
            <person name="Ho Y.S."/>
            <person name="Lightfoot D.J."/>
            <person name="Schmoeckel S.M."/>
            <person name="Li B."/>
            <person name="Borm T.J.A."/>
            <person name="Ohyanagi H."/>
            <person name="Mineta K."/>
            <person name="Michell C.T."/>
            <person name="Saber N."/>
            <person name="Kharbatia N.M."/>
            <person name="Rupper R.R."/>
            <person name="Sharp A.R."/>
            <person name="Dally N."/>
            <person name="Boughton B.A."/>
            <person name="Woo Y.H."/>
            <person name="Gao G."/>
            <person name="Schijlen E.G.W.M."/>
            <person name="Guo X."/>
            <person name="Momin A.A."/>
            <person name="Negrao S."/>
            <person name="Al-Babili S."/>
            <person name="Gehring C."/>
            <person name="Roessner U."/>
            <person name="Jung C."/>
            <person name="Murphy K."/>
            <person name="Arold S.T."/>
            <person name="Gojobori T."/>
            <person name="van der Linden C.G."/>
            <person name="van Loo E.N."/>
            <person name="Jellen E.N."/>
            <person name="Maughan P.J."/>
            <person name="Tester M."/>
        </authorList>
    </citation>
    <scope>NUCLEOTIDE SEQUENCE [LARGE SCALE GENOMIC DNA]</scope>
    <source>
        <strain evidence="5">cv. PI 614886</strain>
    </source>
</reference>
<feature type="compositionally biased region" description="Basic and acidic residues" evidence="4">
    <location>
        <begin position="98"/>
        <end position="120"/>
    </location>
</feature>
<dbReference type="Gramene" id="AUR62006504-RA">
    <property type="protein sequence ID" value="AUR62006504-RA:cds"/>
    <property type="gene ID" value="AUR62006504"/>
</dbReference>
<evidence type="ECO:0000313" key="5">
    <source>
        <dbReference type="EnsemblPlants" id="AUR62006504-RA:cds"/>
    </source>
</evidence>
<evidence type="ECO:0000256" key="1">
    <source>
        <dbReference type="ARBA" id="ARBA00009778"/>
    </source>
</evidence>
<keyword evidence="2 3" id="KW-0175">Coiled coil</keyword>
<accession>A0A803L3R5</accession>
<feature type="coiled-coil region" evidence="3">
    <location>
        <begin position="363"/>
        <end position="519"/>
    </location>
</feature>
<dbReference type="PANTHER" id="PTHR34224:SF4">
    <property type="entry name" value="INTERACTOR OF CONSTITUTIVE ACTIVE ROPS 2, CHLOROPLASTIC"/>
    <property type="match status" value="1"/>
</dbReference>
<organism evidence="5 6">
    <name type="scientific">Chenopodium quinoa</name>
    <name type="common">Quinoa</name>
    <dbReference type="NCBI Taxonomy" id="63459"/>
    <lineage>
        <taxon>Eukaryota</taxon>
        <taxon>Viridiplantae</taxon>
        <taxon>Streptophyta</taxon>
        <taxon>Embryophyta</taxon>
        <taxon>Tracheophyta</taxon>
        <taxon>Spermatophyta</taxon>
        <taxon>Magnoliopsida</taxon>
        <taxon>eudicotyledons</taxon>
        <taxon>Gunneridae</taxon>
        <taxon>Pentapetalae</taxon>
        <taxon>Caryophyllales</taxon>
        <taxon>Chenopodiaceae</taxon>
        <taxon>Chenopodioideae</taxon>
        <taxon>Atripliceae</taxon>
        <taxon>Chenopodium</taxon>
    </lineage>
</organism>
<protein>
    <recommendedName>
        <fullName evidence="7">Interactor of constitutive active ROPs 3</fullName>
    </recommendedName>
</protein>
<reference evidence="5" key="2">
    <citation type="submission" date="2021-03" db="UniProtKB">
        <authorList>
            <consortium name="EnsemblPlants"/>
        </authorList>
    </citation>
    <scope>IDENTIFICATION</scope>
</reference>
<evidence type="ECO:0000256" key="4">
    <source>
        <dbReference type="SAM" id="MobiDB-lite"/>
    </source>
</evidence>
<evidence type="ECO:0000256" key="3">
    <source>
        <dbReference type="SAM" id="Coils"/>
    </source>
</evidence>
<sequence length="662" mass="74232">MRGLGLEVEDDVDGENSVGVRGCSWVFFSVGVRGIVGYMFTYYQSFFSSLLRNRGSPKESPQKVSARPARQLKINPVEPTSSSPSSNATAKTPNRSPKVIERRSPRSPISEKKRPSKLSELESQISKLHDDLKKVKDQLVASESVKKEAQEDAEESKRQLADVSSKLEENQKQLCQLLASKEENIVDLQNISEDKEHEWKSQIESVRQQHSADSAALASALEEIERLKLHLEKVTESGDVQVEQSETAAELQSLKDNLTETVSVLEIMKQELKDSRVSEAEAQDLVRETLLQLEAAKETVNALRSDVNRSTEAYNAFVSELEQSKARVFFLEGVVKGLNADLMNLSSVNSLESVGDQILPEDVSQLQIELQAAKSDVRQLKSALEAAEIRYNDERSHSSTQIGNASDLLEQMKMQSRLREAELEVELKNASASIEELKANLMDKETELQGISDENDSLNLKLEKSLACQREQEVENELKRLREDVADLRSNLMDKETELQSISEENEILKLEISKHEMDKSVENDQVAAEVDASRAAEQDAVTKLGYMMEEVDKSNRKAARVVEQLEAAQATNSEMEAELRRLKVQSDQWRKAAEAAASMLSPGSNGKYVERTGSLPLDNKYSPIRGRHSSPYMDDYDDDSFKKKNGNVLKKIGVLWKKPQK</sequence>
<dbReference type="Proteomes" id="UP000596660">
    <property type="component" value="Unplaced"/>
</dbReference>
<evidence type="ECO:0000256" key="2">
    <source>
        <dbReference type="ARBA" id="ARBA00023054"/>
    </source>
</evidence>
<dbReference type="PANTHER" id="PTHR34224">
    <property type="entry name" value="INTERACTOR OF CONSTITUTIVE ACTIVE ROPS 2, CHLOROPLASTIC-RELATED"/>
    <property type="match status" value="1"/>
</dbReference>
<evidence type="ECO:0000313" key="6">
    <source>
        <dbReference type="Proteomes" id="UP000596660"/>
    </source>
</evidence>
<comment type="similarity">
    <text evidence="1">Belongs to the ICR family.</text>
</comment>
<name>A0A803L3R5_CHEQI</name>
<feature type="coiled-coil region" evidence="3">
    <location>
        <begin position="549"/>
        <end position="593"/>
    </location>
</feature>
<feature type="region of interest" description="Disordered" evidence="4">
    <location>
        <begin position="594"/>
        <end position="641"/>
    </location>
</feature>
<evidence type="ECO:0008006" key="7">
    <source>
        <dbReference type="Google" id="ProtNLM"/>
    </source>
</evidence>
<feature type="compositionally biased region" description="Low complexity" evidence="4">
    <location>
        <begin position="79"/>
        <end position="93"/>
    </location>
</feature>
<keyword evidence="6" id="KW-1185">Reference proteome</keyword>
<dbReference type="EnsemblPlants" id="AUR62006504-RA">
    <property type="protein sequence ID" value="AUR62006504-RA:cds"/>
    <property type="gene ID" value="AUR62006504"/>
</dbReference>